<evidence type="ECO:0000256" key="8">
    <source>
        <dbReference type="ARBA" id="ARBA00023136"/>
    </source>
</evidence>
<keyword evidence="4 9" id="KW-0375">Hydrogen ion transport</keyword>
<evidence type="ECO:0000256" key="3">
    <source>
        <dbReference type="ARBA" id="ARBA00022547"/>
    </source>
</evidence>
<dbReference type="OrthoDB" id="67388at2759"/>
<dbReference type="Gene3D" id="1.20.5.2210">
    <property type="match status" value="1"/>
</dbReference>
<dbReference type="EnsemblMetazoa" id="NM_001167852">
    <property type="protein sequence ID" value="NP_001161324"/>
    <property type="gene ID" value="GeneID_100124008"/>
</dbReference>
<gene>
    <name evidence="10" type="primary">100124008</name>
</gene>
<dbReference type="PANTHER" id="PTHR12733:SF3">
    <property type="entry name" value="ATP SYNTHASE F(0) COMPLEX SUBUNIT B1, MITOCHONDRIAL"/>
    <property type="match status" value="1"/>
</dbReference>
<accession>A0A7M6UW33</accession>
<keyword evidence="5 9" id="KW-0999">Mitochondrion inner membrane</keyword>
<keyword evidence="7 9" id="KW-0496">Mitochondrion</keyword>
<organism evidence="10 11">
    <name type="scientific">Nasonia vitripennis</name>
    <name type="common">Parasitic wasp</name>
    <dbReference type="NCBI Taxonomy" id="7425"/>
    <lineage>
        <taxon>Eukaryota</taxon>
        <taxon>Metazoa</taxon>
        <taxon>Ecdysozoa</taxon>
        <taxon>Arthropoda</taxon>
        <taxon>Hexapoda</taxon>
        <taxon>Insecta</taxon>
        <taxon>Pterygota</taxon>
        <taxon>Neoptera</taxon>
        <taxon>Endopterygota</taxon>
        <taxon>Hymenoptera</taxon>
        <taxon>Apocrita</taxon>
        <taxon>Proctotrupomorpha</taxon>
        <taxon>Chalcidoidea</taxon>
        <taxon>Pteromalidae</taxon>
        <taxon>Pteromalinae</taxon>
        <taxon>Nasonia</taxon>
    </lineage>
</organism>
<dbReference type="InterPro" id="IPR013837">
    <property type="entry name" value="ATP_synth_F0_suB"/>
</dbReference>
<dbReference type="SUPFAM" id="SSF161060">
    <property type="entry name" value="ATP synthase B chain-like"/>
    <property type="match status" value="1"/>
</dbReference>
<dbReference type="Proteomes" id="UP000002358">
    <property type="component" value="Chromosome 5"/>
</dbReference>
<dbReference type="FunCoup" id="A0A7M6UW33">
    <property type="interactions" value="1063"/>
</dbReference>
<keyword evidence="6 9" id="KW-0406">Ion transport</keyword>
<proteinExistence type="inferred from homology"/>
<name>A0A7M6UW33_NASVI</name>
<sequence>MLSRLAARNAQKWSSLASIRCQPFSASASEFERPVRPEYPSPVRHGFIPEEWFTFFYPKTGVTGPYAFAAGVSTYLLSKEIYVLEHEFYSGLSLAIVLIYGIKKFGPSVAAFLDKGIDQLENELESGRTMQIDTLKELIEHEKKEQWRTDSQKMIMDIKKENIAMQLEAAYRERLAHVYSEVKKRLDYQVQILDVERRLSQKHMVQWIVDSVKKAFTPEQEKAVLSQCISDLQALQKA</sequence>
<dbReference type="KEGG" id="nvi:100124008"/>
<evidence type="ECO:0000256" key="6">
    <source>
        <dbReference type="ARBA" id="ARBA00023065"/>
    </source>
</evidence>
<evidence type="ECO:0000256" key="2">
    <source>
        <dbReference type="ARBA" id="ARBA00022448"/>
    </source>
</evidence>
<dbReference type="GO" id="GO:0046933">
    <property type="term" value="F:proton-transporting ATP synthase activity, rotational mechanism"/>
    <property type="evidence" value="ECO:0007669"/>
    <property type="project" value="TreeGrafter"/>
</dbReference>
<keyword evidence="11" id="KW-1185">Reference proteome</keyword>
<evidence type="ECO:0000256" key="5">
    <source>
        <dbReference type="ARBA" id="ARBA00022792"/>
    </source>
</evidence>
<dbReference type="Pfam" id="PF05405">
    <property type="entry name" value="Mt_ATP-synt_B"/>
    <property type="match status" value="1"/>
</dbReference>
<dbReference type="GO" id="GO:0045259">
    <property type="term" value="C:proton-transporting ATP synthase complex"/>
    <property type="evidence" value="ECO:0007669"/>
    <property type="project" value="UniProtKB-KW"/>
</dbReference>
<evidence type="ECO:0000256" key="9">
    <source>
        <dbReference type="RuleBase" id="RU368017"/>
    </source>
</evidence>
<dbReference type="GO" id="GO:0005743">
    <property type="term" value="C:mitochondrial inner membrane"/>
    <property type="evidence" value="ECO:0007669"/>
    <property type="project" value="UniProtKB-SubCell"/>
</dbReference>
<evidence type="ECO:0000313" key="11">
    <source>
        <dbReference type="Proteomes" id="UP000002358"/>
    </source>
</evidence>
<comment type="subcellular location">
    <subcellularLocation>
        <location evidence="9">Mitochondrion</location>
    </subcellularLocation>
    <subcellularLocation>
        <location evidence="9">Mitochondrion inner membrane</location>
    </subcellularLocation>
</comment>
<keyword evidence="2 9" id="KW-0813">Transport</keyword>
<keyword evidence="3 9" id="KW-0138">CF(0)</keyword>
<evidence type="ECO:0000256" key="7">
    <source>
        <dbReference type="ARBA" id="ARBA00023128"/>
    </source>
</evidence>
<dbReference type="SMR" id="A0A7M6UW33"/>
<comment type="function">
    <text evidence="9">Subunit b, of the mitochondrial membrane ATP synthase complex (F(1)F(0) ATP synthase or Complex V) that produces ATP from ADP in the presence of a proton gradient across the membrane which is generated by electron transport complexes of the respiratory chain. ATP synthase complex consist of a soluble F(1) head domain - the catalytic core - and a membrane F(1) domain - the membrane proton channel. These two domains are linked by a central stalk rotating inside the F(1) region and a stationary peripheral stalk. During catalysis, ATP synthesis in the catalytic domain of F(1) is coupled via a rotary mechanism of the central stalk subunits to proton translocation. In vivo, can only synthesize ATP although its ATP hydrolase activity can be activated artificially in vitro. Part of the complex F(0) domain. Part of the complex F(0) domain and the peripheric stalk, which acts as a stator to hold the catalytic alpha(3)beta(3) subcomplex and subunit a/ATP6 static relative to the rotary elements.</text>
</comment>
<reference evidence="10" key="1">
    <citation type="submission" date="2021-01" db="UniProtKB">
        <authorList>
            <consortium name="EnsemblMetazoa"/>
        </authorList>
    </citation>
    <scope>IDENTIFICATION</scope>
</reference>
<dbReference type="OMA" id="PEEWFTF"/>
<evidence type="ECO:0000256" key="4">
    <source>
        <dbReference type="ARBA" id="ARBA00022781"/>
    </source>
</evidence>
<comment type="subunit">
    <text evidence="9">F-type ATPases have 2 components, CF(1) - the catalytic core - and CF(0) - the membrane proton channel. CF(1) and CF(0) have multiple subunits.</text>
</comment>
<keyword evidence="8 9" id="KW-0472">Membrane</keyword>
<dbReference type="PANTHER" id="PTHR12733">
    <property type="entry name" value="MITOCHONDRIAL ATP SYNTHASE B CHAIN"/>
    <property type="match status" value="1"/>
</dbReference>
<dbReference type="AlphaFoldDB" id="A0A7M6UW33"/>
<dbReference type="InterPro" id="IPR008688">
    <property type="entry name" value="ATP_synth_Bsub_B/MI25"/>
</dbReference>
<comment type="similarity">
    <text evidence="1 9">Belongs to the eukaryotic ATPase B chain family.</text>
</comment>
<evidence type="ECO:0000313" key="10">
    <source>
        <dbReference type="EnsemblMetazoa" id="NP_001161324"/>
    </source>
</evidence>
<evidence type="ECO:0000256" key="1">
    <source>
        <dbReference type="ARBA" id="ARBA00007479"/>
    </source>
</evidence>
<dbReference type="InParanoid" id="A0A7M6UW33"/>
<protein>
    <recommendedName>
        <fullName evidence="9">ATP synthase subunit b</fullName>
    </recommendedName>
</protein>